<reference evidence="1" key="1">
    <citation type="submission" date="2018-02" db="EMBL/GenBank/DDBJ databases">
        <title>Rhizophora mucronata_Transcriptome.</title>
        <authorList>
            <person name="Meera S.P."/>
            <person name="Sreeshan A."/>
            <person name="Augustine A."/>
        </authorList>
    </citation>
    <scope>NUCLEOTIDE SEQUENCE</scope>
    <source>
        <tissue evidence="1">Leaf</tissue>
    </source>
</reference>
<organism evidence="1">
    <name type="scientific">Rhizophora mucronata</name>
    <name type="common">Asiatic mangrove</name>
    <dbReference type="NCBI Taxonomy" id="61149"/>
    <lineage>
        <taxon>Eukaryota</taxon>
        <taxon>Viridiplantae</taxon>
        <taxon>Streptophyta</taxon>
        <taxon>Embryophyta</taxon>
        <taxon>Tracheophyta</taxon>
        <taxon>Spermatophyta</taxon>
        <taxon>Magnoliopsida</taxon>
        <taxon>eudicotyledons</taxon>
        <taxon>Gunneridae</taxon>
        <taxon>Pentapetalae</taxon>
        <taxon>rosids</taxon>
        <taxon>fabids</taxon>
        <taxon>Malpighiales</taxon>
        <taxon>Rhizophoraceae</taxon>
        <taxon>Rhizophora</taxon>
    </lineage>
</organism>
<name>A0A2P2PV98_RHIMU</name>
<dbReference type="AlphaFoldDB" id="A0A2P2PV98"/>
<evidence type="ECO:0000313" key="1">
    <source>
        <dbReference type="EMBL" id="MBX58660.1"/>
    </source>
</evidence>
<protein>
    <submittedName>
        <fullName evidence="1">Uncharacterized protein</fullName>
    </submittedName>
</protein>
<proteinExistence type="predicted"/>
<accession>A0A2P2PV98</accession>
<dbReference type="EMBL" id="GGEC01078176">
    <property type="protein sequence ID" value="MBX58660.1"/>
    <property type="molecule type" value="Transcribed_RNA"/>
</dbReference>
<sequence length="16" mass="2021">MIKFFSHRNLFVTFSF</sequence>